<evidence type="ECO:0000313" key="10">
    <source>
        <dbReference type="Proteomes" id="UP000509510"/>
    </source>
</evidence>
<dbReference type="GO" id="GO:0003677">
    <property type="term" value="F:DNA binding"/>
    <property type="evidence" value="ECO:0007669"/>
    <property type="project" value="UniProtKB-KW"/>
</dbReference>
<dbReference type="AlphaFoldDB" id="A0A7H8RGP1"/>
<name>A0A7H8RGP1_TALRU</name>
<organism evidence="9 10">
    <name type="scientific">Talaromyces rugulosus</name>
    <name type="common">Penicillium rugulosum</name>
    <dbReference type="NCBI Taxonomy" id="121627"/>
    <lineage>
        <taxon>Eukaryota</taxon>
        <taxon>Fungi</taxon>
        <taxon>Dikarya</taxon>
        <taxon>Ascomycota</taxon>
        <taxon>Pezizomycotina</taxon>
        <taxon>Eurotiomycetes</taxon>
        <taxon>Eurotiomycetidae</taxon>
        <taxon>Eurotiales</taxon>
        <taxon>Trichocomaceae</taxon>
        <taxon>Talaromyces</taxon>
        <taxon>Talaromyces sect. Islandici</taxon>
    </lineage>
</organism>
<evidence type="ECO:0000256" key="2">
    <source>
        <dbReference type="ARBA" id="ARBA00022723"/>
    </source>
</evidence>
<dbReference type="Proteomes" id="UP000509510">
    <property type="component" value="Chromosome VI"/>
</dbReference>
<protein>
    <recommendedName>
        <fullName evidence="8">Zn(2)-C6 fungal-type domain-containing protein</fullName>
    </recommendedName>
</protein>
<dbReference type="GO" id="GO:0006351">
    <property type="term" value="P:DNA-templated transcription"/>
    <property type="evidence" value="ECO:0007669"/>
    <property type="project" value="InterPro"/>
</dbReference>
<sequence length="828" mass="92846">MASAEDMTVGLGQQNPMISQGEAKPNPHCAFLGAAKKSAYFRTMAGVSGYANRHPQLVSMAVPAPYVTFRSTMASDSQVARQQYACAICVQRKVKCDKRQPCCSACSRSSLPCRYRSSPPSQRRKRKAFSAVTESVGSSRHDPHNHATHHHQNSLNQALLDRLRAHETTMRNAGISFQSFTSDLNHPHPPDNHPHHLEGGQHNEENDVNAQSSTQQQHIPNKPAIPMQVKTNTSRSHALRLHRGTLIPEYGGKRYYDHGFIGIMGQEYRQSLTNQPKLQRSTSGRPLSMQTEATSDLLAVSVLTNMPSSAASMHTPSHEHRLFLSGADKVRYWDIFMENVHPLTKIVHAPSMWQLIFDEDSSIPNNMTGSNKADALLYAICACAVSSLAATECERVFKSNQLELLNNFQSVARNILFESCFLKVPDLDLLRAHVLLLTSMLHNSEAYPLWTLMGTTIRLAQSQGLHRDGTNLGLSLFEVEMRRRLWWYIVTLDARLTEIIGGESSLPKSMDALLPSNLSDDDLSPTMTCYPHIHTGASEMTFCLVRYEIARFQCERESSRSDHLSTPSRATHPRIDGGERGGFSGLESVLEQKYLRFCDPVIPLQLLATTTARSTLCKLKQMAIHSINRSTPEEGHALQHPVDTEENYRKTFSLAVRNVRYDNLIHSTRSQGKYLWFVNFHIPWGGPVYVLKALAYRPEWDSDMEAAWEQIEELYDHHPEYLENDKDIYHILRGLTLKAWFAREGALKAKGLSVLSEVQNPAFVTAIKARDSKHGQPPPLGSNRGIPPHQRTIDPASVTSGLDDISSADIELLDPLFASSEWANWSVY</sequence>
<dbReference type="GO" id="GO:0008270">
    <property type="term" value="F:zinc ion binding"/>
    <property type="evidence" value="ECO:0007669"/>
    <property type="project" value="InterPro"/>
</dbReference>
<dbReference type="SMART" id="SM00906">
    <property type="entry name" value="Fungal_trans"/>
    <property type="match status" value="1"/>
</dbReference>
<dbReference type="EMBL" id="CP055903">
    <property type="protein sequence ID" value="QKX64715.1"/>
    <property type="molecule type" value="Genomic_DNA"/>
</dbReference>
<dbReference type="GO" id="GO:0000981">
    <property type="term" value="F:DNA-binding transcription factor activity, RNA polymerase II-specific"/>
    <property type="evidence" value="ECO:0007669"/>
    <property type="project" value="InterPro"/>
</dbReference>
<dbReference type="SMART" id="SM00066">
    <property type="entry name" value="GAL4"/>
    <property type="match status" value="1"/>
</dbReference>
<keyword evidence="10" id="KW-1185">Reference proteome</keyword>
<feature type="compositionally biased region" description="Basic and acidic residues" evidence="7">
    <location>
        <begin position="185"/>
        <end position="205"/>
    </location>
</feature>
<feature type="region of interest" description="Disordered" evidence="7">
    <location>
        <begin position="179"/>
        <end position="225"/>
    </location>
</feature>
<dbReference type="PANTHER" id="PTHR31001">
    <property type="entry name" value="UNCHARACTERIZED TRANSCRIPTIONAL REGULATORY PROTEIN"/>
    <property type="match status" value="1"/>
</dbReference>
<feature type="region of interest" description="Disordered" evidence="7">
    <location>
        <begin position="112"/>
        <end position="155"/>
    </location>
</feature>
<gene>
    <name evidence="9" type="ORF">TRUGW13939_11891</name>
</gene>
<keyword evidence="3" id="KW-0805">Transcription regulation</keyword>
<keyword evidence="2" id="KW-0479">Metal-binding</keyword>
<dbReference type="InterPro" id="IPR050613">
    <property type="entry name" value="Sec_Metabolite_Reg"/>
</dbReference>
<dbReference type="KEGG" id="trg:TRUGW13939_11891"/>
<evidence type="ECO:0000256" key="3">
    <source>
        <dbReference type="ARBA" id="ARBA00023015"/>
    </source>
</evidence>
<keyword evidence="4" id="KW-0238">DNA-binding</keyword>
<dbReference type="RefSeq" id="XP_035350888.1">
    <property type="nucleotide sequence ID" value="XM_035494995.1"/>
</dbReference>
<dbReference type="InterPro" id="IPR036864">
    <property type="entry name" value="Zn2-C6_fun-type_DNA-bd_sf"/>
</dbReference>
<dbReference type="GO" id="GO:0005634">
    <property type="term" value="C:nucleus"/>
    <property type="evidence" value="ECO:0007669"/>
    <property type="project" value="UniProtKB-SubCell"/>
</dbReference>
<reference evidence="10" key="1">
    <citation type="submission" date="2020-06" db="EMBL/GenBank/DDBJ databases">
        <title>A chromosome-scale genome assembly of Talaromyces rugulosus W13939.</title>
        <authorList>
            <person name="Wang B."/>
            <person name="Guo L."/>
            <person name="Ye K."/>
            <person name="Wang L."/>
        </authorList>
    </citation>
    <scope>NUCLEOTIDE SEQUENCE [LARGE SCALE GENOMIC DNA]</scope>
    <source>
        <strain evidence="10">W13939</strain>
    </source>
</reference>
<comment type="subcellular location">
    <subcellularLocation>
        <location evidence="1">Nucleus</location>
    </subcellularLocation>
</comment>
<keyword evidence="6" id="KW-0539">Nucleus</keyword>
<dbReference type="PANTHER" id="PTHR31001:SF85">
    <property type="entry name" value="ZN(II)2CYS6 TRANSCRIPTION FACTOR (EUROFUNG)"/>
    <property type="match status" value="1"/>
</dbReference>
<dbReference type="Gene3D" id="4.10.240.10">
    <property type="entry name" value="Zn(2)-C6 fungal-type DNA-binding domain"/>
    <property type="match status" value="1"/>
</dbReference>
<accession>A0A7H8RGP1</accession>
<feature type="region of interest" description="Disordered" evidence="7">
    <location>
        <begin position="770"/>
        <end position="798"/>
    </location>
</feature>
<dbReference type="CDD" id="cd00067">
    <property type="entry name" value="GAL4"/>
    <property type="match status" value="1"/>
</dbReference>
<dbReference type="OrthoDB" id="435881at2759"/>
<dbReference type="Pfam" id="PF00172">
    <property type="entry name" value="Zn_clus"/>
    <property type="match status" value="1"/>
</dbReference>
<dbReference type="InterPro" id="IPR001138">
    <property type="entry name" value="Zn2Cys6_DnaBD"/>
</dbReference>
<dbReference type="PROSITE" id="PS50048">
    <property type="entry name" value="ZN2_CY6_FUNGAL_2"/>
    <property type="match status" value="1"/>
</dbReference>
<evidence type="ECO:0000256" key="1">
    <source>
        <dbReference type="ARBA" id="ARBA00004123"/>
    </source>
</evidence>
<evidence type="ECO:0000256" key="4">
    <source>
        <dbReference type="ARBA" id="ARBA00023125"/>
    </source>
</evidence>
<evidence type="ECO:0000259" key="8">
    <source>
        <dbReference type="PROSITE" id="PS50048"/>
    </source>
</evidence>
<evidence type="ECO:0000313" key="9">
    <source>
        <dbReference type="EMBL" id="QKX64715.1"/>
    </source>
</evidence>
<feature type="compositionally biased region" description="Polar residues" evidence="7">
    <location>
        <begin position="208"/>
        <end position="219"/>
    </location>
</feature>
<evidence type="ECO:0000256" key="5">
    <source>
        <dbReference type="ARBA" id="ARBA00023163"/>
    </source>
</evidence>
<feature type="compositionally biased region" description="Low complexity" evidence="7">
    <location>
        <begin position="112"/>
        <end position="121"/>
    </location>
</feature>
<proteinExistence type="predicted"/>
<evidence type="ECO:0000256" key="6">
    <source>
        <dbReference type="ARBA" id="ARBA00023242"/>
    </source>
</evidence>
<dbReference type="InterPro" id="IPR007219">
    <property type="entry name" value="XnlR_reg_dom"/>
</dbReference>
<evidence type="ECO:0000256" key="7">
    <source>
        <dbReference type="SAM" id="MobiDB-lite"/>
    </source>
</evidence>
<feature type="domain" description="Zn(2)-C6 fungal-type" evidence="8">
    <location>
        <begin position="85"/>
        <end position="115"/>
    </location>
</feature>
<dbReference type="CDD" id="cd12148">
    <property type="entry name" value="fungal_TF_MHR"/>
    <property type="match status" value="1"/>
</dbReference>
<dbReference type="Pfam" id="PF04082">
    <property type="entry name" value="Fungal_trans"/>
    <property type="match status" value="1"/>
</dbReference>
<dbReference type="SUPFAM" id="SSF57701">
    <property type="entry name" value="Zn2/Cys6 DNA-binding domain"/>
    <property type="match status" value="1"/>
</dbReference>
<feature type="region of interest" description="Disordered" evidence="7">
    <location>
        <begin position="558"/>
        <end position="580"/>
    </location>
</feature>
<dbReference type="GeneID" id="55999367"/>
<keyword evidence="5" id="KW-0804">Transcription</keyword>